<dbReference type="PANTHER" id="PTHR42755">
    <property type="entry name" value="3-DEOXY-MANNO-OCTULOSONATE CYTIDYLYLTRANSFERASE"/>
    <property type="match status" value="1"/>
</dbReference>
<evidence type="ECO:0000256" key="8">
    <source>
        <dbReference type="RuleBase" id="RU365103"/>
    </source>
</evidence>
<dbReference type="UniPathway" id="UPA00958"/>
<keyword evidence="10" id="KW-0328">Glycosyltransferase</keyword>
<proteinExistence type="inferred from homology"/>
<dbReference type="Gene3D" id="3.40.50.11720">
    <property type="entry name" value="3-Deoxy-D-manno-octulosonic-acid transferase, N-terminal domain"/>
    <property type="match status" value="1"/>
</dbReference>
<dbReference type="PANTHER" id="PTHR42755:SF1">
    <property type="entry name" value="3-DEOXY-D-MANNO-OCTULOSONIC ACID TRANSFERASE, MITOCHONDRIAL-RELATED"/>
    <property type="match status" value="1"/>
</dbReference>
<evidence type="ECO:0000256" key="2">
    <source>
        <dbReference type="ARBA" id="ARBA00012621"/>
    </source>
</evidence>
<keyword evidence="4 8" id="KW-0808">Transferase</keyword>
<reference evidence="10 11" key="1">
    <citation type="submission" date="2015-01" db="EMBL/GenBank/DDBJ databases">
        <authorList>
            <person name="Xiang T."/>
            <person name="Song Y."/>
            <person name="Huang L."/>
            <person name="Wang B."/>
            <person name="Wu P."/>
        </authorList>
    </citation>
    <scope>NUCLEOTIDE SEQUENCE [LARGE SCALE GENOMIC DNA]</scope>
    <source>
        <strain evidence="10 11">Cc12</strain>
    </source>
</reference>
<evidence type="ECO:0000259" key="9">
    <source>
        <dbReference type="Pfam" id="PF04413"/>
    </source>
</evidence>
<feature type="transmembrane region" description="Helical" evidence="8">
    <location>
        <begin position="6"/>
        <end position="23"/>
    </location>
</feature>
<comment type="pathway">
    <text evidence="1 8">Bacterial outer membrane biogenesis; LPS core biosynthesis.</text>
</comment>
<gene>
    <name evidence="10" type="ORF">CCAN12_650037</name>
</gene>
<accession>A0A0B7H9E0</accession>
<dbReference type="Pfam" id="PF04413">
    <property type="entry name" value="Glycos_transf_N"/>
    <property type="match status" value="1"/>
</dbReference>
<keyword evidence="8" id="KW-0812">Transmembrane</keyword>
<protein>
    <recommendedName>
        <fullName evidence="3 8">3-deoxy-D-manno-octulosonic acid transferase</fullName>
        <shortName evidence="8">Kdo transferase</shortName>
        <ecNumber evidence="2 8">2.4.99.12</ecNumber>
    </recommendedName>
    <alternativeName>
        <fullName evidence="5 8">Lipid IV(A) 3-deoxy-D-manno-octulosonic acid transferase</fullName>
    </alternativeName>
</protein>
<dbReference type="GO" id="GO:0009245">
    <property type="term" value="P:lipid A biosynthetic process"/>
    <property type="evidence" value="ECO:0007669"/>
    <property type="project" value="TreeGrafter"/>
</dbReference>
<dbReference type="InterPro" id="IPR007507">
    <property type="entry name" value="Glycos_transf_N"/>
</dbReference>
<dbReference type="GO" id="GO:0043842">
    <property type="term" value="F:Kdo transferase activity"/>
    <property type="evidence" value="ECO:0007669"/>
    <property type="project" value="UniProtKB-EC"/>
</dbReference>
<dbReference type="SUPFAM" id="SSF53756">
    <property type="entry name" value="UDP-Glycosyltransferase/glycogen phosphorylase"/>
    <property type="match status" value="1"/>
</dbReference>
<dbReference type="AlphaFoldDB" id="A0A0B7H9E0"/>
<evidence type="ECO:0000313" key="11">
    <source>
        <dbReference type="Proteomes" id="UP000044026"/>
    </source>
</evidence>
<feature type="active site" description="Proton acceptor" evidence="7">
    <location>
        <position position="60"/>
    </location>
</feature>
<evidence type="ECO:0000256" key="5">
    <source>
        <dbReference type="ARBA" id="ARBA00031445"/>
    </source>
</evidence>
<evidence type="ECO:0000256" key="7">
    <source>
        <dbReference type="PIRSR" id="PIRSR639901-1"/>
    </source>
</evidence>
<keyword evidence="8" id="KW-0472">Membrane</keyword>
<name>A0A0B7H9E0_9FLAO</name>
<evidence type="ECO:0000256" key="1">
    <source>
        <dbReference type="ARBA" id="ARBA00004713"/>
    </source>
</evidence>
<dbReference type="GO" id="GO:0005886">
    <property type="term" value="C:plasma membrane"/>
    <property type="evidence" value="ECO:0007669"/>
    <property type="project" value="UniProtKB-SubCell"/>
</dbReference>
<dbReference type="InterPro" id="IPR038107">
    <property type="entry name" value="Glycos_transf_N_sf"/>
</dbReference>
<comment type="subcellular location">
    <subcellularLocation>
        <location evidence="8">Cell membrane</location>
    </subcellularLocation>
</comment>
<dbReference type="Proteomes" id="UP000044026">
    <property type="component" value="Unassembled WGS sequence"/>
</dbReference>
<evidence type="ECO:0000256" key="3">
    <source>
        <dbReference type="ARBA" id="ARBA00019077"/>
    </source>
</evidence>
<comment type="function">
    <text evidence="8">Involved in lipopolysaccharide (LPS) biosynthesis. Catalyzes the transfer of 3-deoxy-D-manno-octulosonate (Kdo) residue(s) from CMP-Kdo to lipid IV(A), the tetraacyldisaccharide-1,4'-bisphosphate precursor of lipid A.</text>
</comment>
<keyword evidence="8" id="KW-1133">Transmembrane helix</keyword>
<keyword evidence="8" id="KW-0448">Lipopolysaccharide biosynthesis</keyword>
<dbReference type="GO" id="GO:0009244">
    <property type="term" value="P:lipopolysaccharide core region biosynthetic process"/>
    <property type="evidence" value="ECO:0007669"/>
    <property type="project" value="UniProtKB-UniRule"/>
</dbReference>
<dbReference type="InterPro" id="IPR039901">
    <property type="entry name" value="Kdotransferase"/>
</dbReference>
<dbReference type="Gene3D" id="3.40.50.2000">
    <property type="entry name" value="Glycogen Phosphorylase B"/>
    <property type="match status" value="1"/>
</dbReference>
<evidence type="ECO:0000256" key="4">
    <source>
        <dbReference type="ARBA" id="ARBA00022679"/>
    </source>
</evidence>
<organism evidence="10 11">
    <name type="scientific">Capnocytophaga canimorsus</name>
    <dbReference type="NCBI Taxonomy" id="28188"/>
    <lineage>
        <taxon>Bacteria</taxon>
        <taxon>Pseudomonadati</taxon>
        <taxon>Bacteroidota</taxon>
        <taxon>Flavobacteriia</taxon>
        <taxon>Flavobacteriales</taxon>
        <taxon>Flavobacteriaceae</taxon>
        <taxon>Capnocytophaga</taxon>
    </lineage>
</organism>
<dbReference type="EC" id="2.4.99.12" evidence="2 8"/>
<comment type="similarity">
    <text evidence="8">Belongs to the glycosyltransferase group 1 family.</text>
</comment>
<evidence type="ECO:0000256" key="6">
    <source>
        <dbReference type="ARBA" id="ARBA00049183"/>
    </source>
</evidence>
<keyword evidence="8" id="KW-1003">Cell membrane</keyword>
<sequence>MKTLYTLSIYVVGFILKIIALFNKKIKLFVQGRKNVFPYLKENIQKGERYVWVHTASLGEFEQGLPVIKALKNKGKKILVTFFSPSGYEVRKNSPDADMVVYLPLDTPKNARKFLEIVQPEMAVFVKYEFWYHYLNQLKNRGIKTYLLSGIFRENQIFFKPYGVMMRDALRCFNHFFVQNETSKKLLQSIGFENVTVSGDTRFDRVSEIVKRDNVLDFMEAFKGDSLCVVFGSSWESDEEIYLKAINYSNSQNVKFVIAPHDIKPEKIESFRRKIALKTVFFSQKEGKNLSEYDVLMLDTIGILTKVYSYADIAYVGGGMGNSGLHNVLEPAVFGIPVMIGKNYDKFAEAKALVERGGVISVSTEKELQEKLHLLIQNPNKRSEMGGINKDFIQKSSGATEKFLNFVLSNRM</sequence>
<evidence type="ECO:0000313" key="10">
    <source>
        <dbReference type="EMBL" id="CEN36246.1"/>
    </source>
</evidence>
<dbReference type="EMBL" id="CDOE01000062">
    <property type="protein sequence ID" value="CEN36246.1"/>
    <property type="molecule type" value="Genomic_DNA"/>
</dbReference>
<comment type="catalytic activity">
    <reaction evidence="6 8">
        <text>lipid IVA (E. coli) + CMP-3-deoxy-beta-D-manno-octulosonate = alpha-Kdo-(2-&gt;6)-lipid IVA (E. coli) + CMP + H(+)</text>
        <dbReference type="Rhea" id="RHEA:28066"/>
        <dbReference type="ChEBI" id="CHEBI:15378"/>
        <dbReference type="ChEBI" id="CHEBI:58603"/>
        <dbReference type="ChEBI" id="CHEBI:60364"/>
        <dbReference type="ChEBI" id="CHEBI:60377"/>
        <dbReference type="ChEBI" id="CHEBI:85987"/>
        <dbReference type="EC" id="2.4.99.12"/>
    </reaction>
</comment>
<feature type="domain" description="3-deoxy-D-manno-octulosonic-acid transferase N-terminal" evidence="9">
    <location>
        <begin position="45"/>
        <end position="204"/>
    </location>
</feature>